<reference evidence="1" key="1">
    <citation type="journal article" date="2021" name="New Phytol.">
        <title>Evolutionary innovations through gain and loss of genes in the ectomycorrhizal Boletales.</title>
        <authorList>
            <person name="Wu G."/>
            <person name="Miyauchi S."/>
            <person name="Morin E."/>
            <person name="Kuo A."/>
            <person name="Drula E."/>
            <person name="Varga T."/>
            <person name="Kohler A."/>
            <person name="Feng B."/>
            <person name="Cao Y."/>
            <person name="Lipzen A."/>
            <person name="Daum C."/>
            <person name="Hundley H."/>
            <person name="Pangilinan J."/>
            <person name="Johnson J."/>
            <person name="Barry K."/>
            <person name="LaButti K."/>
            <person name="Ng V."/>
            <person name="Ahrendt S."/>
            <person name="Min B."/>
            <person name="Choi I.G."/>
            <person name="Park H."/>
            <person name="Plett J.M."/>
            <person name="Magnuson J."/>
            <person name="Spatafora J.W."/>
            <person name="Nagy L.G."/>
            <person name="Henrissat B."/>
            <person name="Grigoriev I.V."/>
            <person name="Yang Z.L."/>
            <person name="Xu J."/>
            <person name="Martin F.M."/>
        </authorList>
    </citation>
    <scope>NUCLEOTIDE SEQUENCE</scope>
    <source>
        <strain evidence="1">KUC20120723A-06</strain>
    </source>
</reference>
<gene>
    <name evidence="1" type="ORF">BV22DRAFT_193492</name>
</gene>
<accession>A0ACB8BSD8</accession>
<comment type="caution">
    <text evidence="1">The sequence shown here is derived from an EMBL/GenBank/DDBJ whole genome shotgun (WGS) entry which is preliminary data.</text>
</comment>
<sequence>MYCLIYLTVATWLTFCAGSLDGTDICCTWQDITTRYPTSPTRYDSLILTGASPRNAYKYLRTGRKTPLNEKRPRPGNVCLSAFRFLSVDIQLRSAEVISFSDLSVDEEVCALYRKELTSQSPTSAPIPRCTSLL</sequence>
<dbReference type="Proteomes" id="UP000790709">
    <property type="component" value="Unassembled WGS sequence"/>
</dbReference>
<dbReference type="EMBL" id="MU266351">
    <property type="protein sequence ID" value="KAH7928599.1"/>
    <property type="molecule type" value="Genomic_DNA"/>
</dbReference>
<proteinExistence type="predicted"/>
<name>A0ACB8BSD8_9AGAM</name>
<protein>
    <submittedName>
        <fullName evidence="1">Uncharacterized protein</fullName>
    </submittedName>
</protein>
<organism evidence="1 2">
    <name type="scientific">Leucogyrophana mollusca</name>
    <dbReference type="NCBI Taxonomy" id="85980"/>
    <lineage>
        <taxon>Eukaryota</taxon>
        <taxon>Fungi</taxon>
        <taxon>Dikarya</taxon>
        <taxon>Basidiomycota</taxon>
        <taxon>Agaricomycotina</taxon>
        <taxon>Agaricomycetes</taxon>
        <taxon>Agaricomycetidae</taxon>
        <taxon>Boletales</taxon>
        <taxon>Boletales incertae sedis</taxon>
        <taxon>Leucogyrophana</taxon>
    </lineage>
</organism>
<keyword evidence="2" id="KW-1185">Reference proteome</keyword>
<evidence type="ECO:0000313" key="1">
    <source>
        <dbReference type="EMBL" id="KAH7928599.1"/>
    </source>
</evidence>
<evidence type="ECO:0000313" key="2">
    <source>
        <dbReference type="Proteomes" id="UP000790709"/>
    </source>
</evidence>